<accession>A0A0L0VFG4</accession>
<evidence type="ECO:0000313" key="1">
    <source>
        <dbReference type="EMBL" id="KNE98025.1"/>
    </source>
</evidence>
<evidence type="ECO:0000313" key="2">
    <source>
        <dbReference type="Proteomes" id="UP000054564"/>
    </source>
</evidence>
<comment type="caution">
    <text evidence="1">The sequence shown here is derived from an EMBL/GenBank/DDBJ whole genome shotgun (WGS) entry which is preliminary data.</text>
</comment>
<keyword evidence="2" id="KW-1185">Reference proteome</keyword>
<reference evidence="2" key="1">
    <citation type="submission" date="2014-03" db="EMBL/GenBank/DDBJ databases">
        <title>The Genome Sequence of Puccinia striiformis f. sp. tritici PST-78.</title>
        <authorList>
            <consortium name="The Broad Institute Genome Sequencing Platform"/>
            <person name="Cuomo C."/>
            <person name="Hulbert S."/>
            <person name="Chen X."/>
            <person name="Walker B."/>
            <person name="Young S.K."/>
            <person name="Zeng Q."/>
            <person name="Gargeya S."/>
            <person name="Fitzgerald M."/>
            <person name="Haas B."/>
            <person name="Abouelleil A."/>
            <person name="Alvarado L."/>
            <person name="Arachchi H.M."/>
            <person name="Berlin A.M."/>
            <person name="Chapman S.B."/>
            <person name="Goldberg J."/>
            <person name="Griggs A."/>
            <person name="Gujja S."/>
            <person name="Hansen M."/>
            <person name="Howarth C."/>
            <person name="Imamovic A."/>
            <person name="Larimer J."/>
            <person name="McCowan C."/>
            <person name="Montmayeur A."/>
            <person name="Murphy C."/>
            <person name="Neiman D."/>
            <person name="Pearson M."/>
            <person name="Priest M."/>
            <person name="Roberts A."/>
            <person name="Saif S."/>
            <person name="Shea T."/>
            <person name="Sisk P."/>
            <person name="Sykes S."/>
            <person name="Wortman J."/>
            <person name="Nusbaum C."/>
            <person name="Birren B."/>
        </authorList>
    </citation>
    <scope>NUCLEOTIDE SEQUENCE [LARGE SCALE GENOMIC DNA]</scope>
    <source>
        <strain evidence="2">race PST-78</strain>
    </source>
</reference>
<sequence>MVPNSSDTACPTTARSRLSEQQSEFYAYGPIVEVINFRFRTDFLTKPVGRCIIKRSLRALGISQASKSALSISTQSTADCWNRIPSLDSLKRKNSSLTDPDSHNSKRAACHLMNDVSHNSNSIDPRLNSD</sequence>
<name>A0A0L0VFG4_9BASI</name>
<proteinExistence type="predicted"/>
<protein>
    <submittedName>
        <fullName evidence="1">Uncharacterized protein</fullName>
    </submittedName>
</protein>
<organism evidence="1 2">
    <name type="scientific">Puccinia striiformis f. sp. tritici PST-78</name>
    <dbReference type="NCBI Taxonomy" id="1165861"/>
    <lineage>
        <taxon>Eukaryota</taxon>
        <taxon>Fungi</taxon>
        <taxon>Dikarya</taxon>
        <taxon>Basidiomycota</taxon>
        <taxon>Pucciniomycotina</taxon>
        <taxon>Pucciniomycetes</taxon>
        <taxon>Pucciniales</taxon>
        <taxon>Pucciniaceae</taxon>
        <taxon>Puccinia</taxon>
    </lineage>
</organism>
<dbReference type="Proteomes" id="UP000054564">
    <property type="component" value="Unassembled WGS sequence"/>
</dbReference>
<gene>
    <name evidence="1" type="ORF">PSTG_08701</name>
</gene>
<dbReference type="EMBL" id="AJIL01000061">
    <property type="protein sequence ID" value="KNE98025.1"/>
    <property type="molecule type" value="Genomic_DNA"/>
</dbReference>
<dbReference type="AlphaFoldDB" id="A0A0L0VFG4"/>